<dbReference type="EMBL" id="KN837313">
    <property type="protein sequence ID" value="KIJ28151.1"/>
    <property type="molecule type" value="Genomic_DNA"/>
</dbReference>
<gene>
    <name evidence="1" type="ORF">M422DRAFT_54709</name>
</gene>
<keyword evidence="2" id="KW-1185">Reference proteome</keyword>
<sequence>MHATGLSAGPMVQNFRLYWTGANEWGWNHTASYIFADEFIRHCKEGHYAVQSSPIWATKRHDIMALFCSKIPNLKTERKHILQMSSTSAEIRMQTEIKLEKMKKVKCHPARHDKFSF</sequence>
<reference evidence="1 2" key="1">
    <citation type="submission" date="2014-06" db="EMBL/GenBank/DDBJ databases">
        <title>Evolutionary Origins and Diversification of the Mycorrhizal Mutualists.</title>
        <authorList>
            <consortium name="DOE Joint Genome Institute"/>
            <consortium name="Mycorrhizal Genomics Consortium"/>
            <person name="Kohler A."/>
            <person name="Kuo A."/>
            <person name="Nagy L.G."/>
            <person name="Floudas D."/>
            <person name="Copeland A."/>
            <person name="Barry K.W."/>
            <person name="Cichocki N."/>
            <person name="Veneault-Fourrey C."/>
            <person name="LaButti K."/>
            <person name="Lindquist E.A."/>
            <person name="Lipzen A."/>
            <person name="Lundell T."/>
            <person name="Morin E."/>
            <person name="Murat C."/>
            <person name="Riley R."/>
            <person name="Ohm R."/>
            <person name="Sun H."/>
            <person name="Tunlid A."/>
            <person name="Henrissat B."/>
            <person name="Grigoriev I.V."/>
            <person name="Hibbett D.S."/>
            <person name="Martin F."/>
        </authorList>
    </citation>
    <scope>NUCLEOTIDE SEQUENCE [LARGE SCALE GENOMIC DNA]</scope>
    <source>
        <strain evidence="1 2">SS14</strain>
    </source>
</reference>
<accession>A0A0C9US12</accession>
<dbReference type="AlphaFoldDB" id="A0A0C9US12"/>
<name>A0A0C9US12_SPHS4</name>
<dbReference type="HOGENOM" id="CLU_2086309_0_0_1"/>
<proteinExistence type="predicted"/>
<protein>
    <submittedName>
        <fullName evidence="1">Uncharacterized protein</fullName>
    </submittedName>
</protein>
<evidence type="ECO:0000313" key="1">
    <source>
        <dbReference type="EMBL" id="KIJ28151.1"/>
    </source>
</evidence>
<organism evidence="1 2">
    <name type="scientific">Sphaerobolus stellatus (strain SS14)</name>
    <dbReference type="NCBI Taxonomy" id="990650"/>
    <lineage>
        <taxon>Eukaryota</taxon>
        <taxon>Fungi</taxon>
        <taxon>Dikarya</taxon>
        <taxon>Basidiomycota</taxon>
        <taxon>Agaricomycotina</taxon>
        <taxon>Agaricomycetes</taxon>
        <taxon>Phallomycetidae</taxon>
        <taxon>Geastrales</taxon>
        <taxon>Sphaerobolaceae</taxon>
        <taxon>Sphaerobolus</taxon>
    </lineage>
</organism>
<evidence type="ECO:0000313" key="2">
    <source>
        <dbReference type="Proteomes" id="UP000054279"/>
    </source>
</evidence>
<dbReference type="Proteomes" id="UP000054279">
    <property type="component" value="Unassembled WGS sequence"/>
</dbReference>